<proteinExistence type="inferred from homology"/>
<feature type="transmembrane region" description="Helical" evidence="8">
    <location>
        <begin position="254"/>
        <end position="269"/>
    </location>
</feature>
<evidence type="ECO:0000256" key="8">
    <source>
        <dbReference type="SAM" id="Phobius"/>
    </source>
</evidence>
<evidence type="ECO:0000256" key="6">
    <source>
        <dbReference type="ARBA" id="ARBA00022989"/>
    </source>
</evidence>
<evidence type="ECO:0000256" key="5">
    <source>
        <dbReference type="ARBA" id="ARBA00022692"/>
    </source>
</evidence>
<evidence type="ECO:0000256" key="2">
    <source>
        <dbReference type="ARBA" id="ARBA00007935"/>
    </source>
</evidence>
<keyword evidence="6 8" id="KW-1133">Transmembrane helix</keyword>
<keyword evidence="7 8" id="KW-0472">Membrane</keyword>
<feature type="transmembrane region" description="Helical" evidence="8">
    <location>
        <begin position="276"/>
        <end position="298"/>
    </location>
</feature>
<keyword evidence="10" id="KW-1185">Reference proteome</keyword>
<evidence type="ECO:0000256" key="3">
    <source>
        <dbReference type="ARBA" id="ARBA00022448"/>
    </source>
</evidence>
<feature type="transmembrane region" description="Helical" evidence="8">
    <location>
        <begin position="183"/>
        <end position="206"/>
    </location>
</feature>
<keyword evidence="4" id="KW-1003">Cell membrane</keyword>
<dbReference type="STRING" id="67855.RO21_01170"/>
<sequence length="332" mass="36025">MKSYRTIFHSNKLNSILLLCLLLIVILAANHQLDNFAVLRNAEGIISDFRPLVLWDIRLPRLLLAVITGASLALAGNAMQGVFQNPLATPGLLGSANGATTVSVFLLYYFSIPAGLLLLGGVLGALISFAFVYLIAHKQGTTVMILSGIAVNMLLGSAIALLLSNAESPWALAELYRWLQGSLVWVKMDTLLLSLPIIMLGCLCLYRQRRYLDLLTLGEETAATMGIDPKRSFFITALGVALLVGATIPQTGTIGFIGLIAPHFARMLLKKRPSQLYVSSALIGALLLLIADLSVQYLPLFSHIYIGTLTAIIGAPVLIWILFTQQRRLARD</sequence>
<evidence type="ECO:0000313" key="10">
    <source>
        <dbReference type="Proteomes" id="UP000036270"/>
    </source>
</evidence>
<dbReference type="GO" id="GO:0005886">
    <property type="term" value="C:plasma membrane"/>
    <property type="evidence" value="ECO:0007669"/>
    <property type="project" value="UniProtKB-SubCell"/>
</dbReference>
<dbReference type="PANTHER" id="PTHR30472">
    <property type="entry name" value="FERRIC ENTEROBACTIN TRANSPORT SYSTEM PERMEASE PROTEIN"/>
    <property type="match status" value="1"/>
</dbReference>
<dbReference type="GO" id="GO:0015889">
    <property type="term" value="P:cobalamin transport"/>
    <property type="evidence" value="ECO:0007669"/>
    <property type="project" value="TreeGrafter"/>
</dbReference>
<dbReference type="AlphaFoldDB" id="A0A0J5P7M2"/>
<keyword evidence="5 8" id="KW-0812">Transmembrane</keyword>
<feature type="transmembrane region" description="Helical" evidence="8">
    <location>
        <begin position="91"/>
        <end position="110"/>
    </location>
</feature>
<comment type="caution">
    <text evidence="9">The sequence shown here is derived from an EMBL/GenBank/DDBJ whole genome shotgun (WGS) entry which is preliminary data.</text>
</comment>
<feature type="transmembrane region" description="Helical" evidence="8">
    <location>
        <begin position="232"/>
        <end position="248"/>
    </location>
</feature>
<dbReference type="CDD" id="cd06550">
    <property type="entry name" value="TM_ABC_iron-siderophores_like"/>
    <property type="match status" value="1"/>
</dbReference>
<feature type="transmembrane region" description="Helical" evidence="8">
    <location>
        <begin position="143"/>
        <end position="163"/>
    </location>
</feature>
<feature type="transmembrane region" description="Helical" evidence="8">
    <location>
        <begin position="304"/>
        <end position="323"/>
    </location>
</feature>
<dbReference type="PATRIC" id="fig|67855.3.peg.1407"/>
<keyword evidence="3" id="KW-0813">Transport</keyword>
<dbReference type="Pfam" id="PF01032">
    <property type="entry name" value="FecCD"/>
    <property type="match status" value="1"/>
</dbReference>
<feature type="transmembrane region" description="Helical" evidence="8">
    <location>
        <begin position="59"/>
        <end position="79"/>
    </location>
</feature>
<dbReference type="InterPro" id="IPR037294">
    <property type="entry name" value="ABC_BtuC-like"/>
</dbReference>
<name>A0A0J5P7M2_9PAST</name>
<evidence type="ECO:0000256" key="1">
    <source>
        <dbReference type="ARBA" id="ARBA00004651"/>
    </source>
</evidence>
<protein>
    <submittedName>
        <fullName evidence="9">Branched-chain alpha-keto acid dehydrogenase subunit E2</fullName>
    </submittedName>
</protein>
<comment type="subcellular location">
    <subcellularLocation>
        <location evidence="1">Cell membrane</location>
        <topology evidence="1">Multi-pass membrane protein</topology>
    </subcellularLocation>
</comment>
<dbReference type="Proteomes" id="UP000036270">
    <property type="component" value="Unassembled WGS sequence"/>
</dbReference>
<dbReference type="GO" id="GO:0022857">
    <property type="term" value="F:transmembrane transporter activity"/>
    <property type="evidence" value="ECO:0007669"/>
    <property type="project" value="InterPro"/>
</dbReference>
<dbReference type="SUPFAM" id="SSF81345">
    <property type="entry name" value="ABC transporter involved in vitamin B12 uptake, BtuC"/>
    <property type="match status" value="1"/>
</dbReference>
<reference evidence="9 10" key="1">
    <citation type="submission" date="2014-12" db="EMBL/GenBank/DDBJ databases">
        <title>Reclassification of Actinobacillus muris as Muribacter muris.</title>
        <authorList>
            <person name="Christensen H."/>
            <person name="Nicklas W."/>
            <person name="Bisgaard M."/>
        </authorList>
    </citation>
    <scope>NUCLEOTIDE SEQUENCE [LARGE SCALE GENOMIC DNA]</scope>
    <source>
        <strain evidence="9 10">Ackerman80-443D</strain>
    </source>
</reference>
<dbReference type="PANTHER" id="PTHR30472:SF29">
    <property type="entry name" value="VITAMIN B12 IMPORT SYSTEM PERMEASE PROTEIN BTUC"/>
    <property type="match status" value="1"/>
</dbReference>
<organism evidence="9 10">
    <name type="scientific">Muribacter muris</name>
    <dbReference type="NCBI Taxonomy" id="67855"/>
    <lineage>
        <taxon>Bacteria</taxon>
        <taxon>Pseudomonadati</taxon>
        <taxon>Pseudomonadota</taxon>
        <taxon>Gammaproteobacteria</taxon>
        <taxon>Pasteurellales</taxon>
        <taxon>Pasteurellaceae</taxon>
        <taxon>Muribacter</taxon>
    </lineage>
</organism>
<accession>A0A0J5P7M2</accession>
<dbReference type="InterPro" id="IPR000522">
    <property type="entry name" value="ABC_transptr_permease_BtuC"/>
</dbReference>
<feature type="transmembrane region" description="Helical" evidence="8">
    <location>
        <begin position="116"/>
        <end position="136"/>
    </location>
</feature>
<evidence type="ECO:0000313" key="9">
    <source>
        <dbReference type="EMBL" id="KMK52383.1"/>
    </source>
</evidence>
<dbReference type="Gene3D" id="1.10.3470.10">
    <property type="entry name" value="ABC transporter involved in vitamin B12 uptake, BtuC"/>
    <property type="match status" value="1"/>
</dbReference>
<evidence type="ECO:0000256" key="4">
    <source>
        <dbReference type="ARBA" id="ARBA00022475"/>
    </source>
</evidence>
<dbReference type="EMBL" id="JWIZ01000004">
    <property type="protein sequence ID" value="KMK52383.1"/>
    <property type="molecule type" value="Genomic_DNA"/>
</dbReference>
<gene>
    <name evidence="9" type="ORF">RO21_01170</name>
</gene>
<evidence type="ECO:0000256" key="7">
    <source>
        <dbReference type="ARBA" id="ARBA00023136"/>
    </source>
</evidence>
<comment type="similarity">
    <text evidence="2">Belongs to the binding-protein-dependent transport system permease family. FecCD subfamily.</text>
</comment>